<dbReference type="InterPro" id="IPR004680">
    <property type="entry name" value="Cit_transptr-like_dom"/>
</dbReference>
<feature type="transmembrane region" description="Helical" evidence="6">
    <location>
        <begin position="72"/>
        <end position="99"/>
    </location>
</feature>
<dbReference type="Pfam" id="PF03600">
    <property type="entry name" value="CitMHS"/>
    <property type="match status" value="2"/>
</dbReference>
<evidence type="ECO:0000259" key="7">
    <source>
        <dbReference type="Pfam" id="PF03600"/>
    </source>
</evidence>
<feature type="transmembrane region" description="Helical" evidence="6">
    <location>
        <begin position="154"/>
        <end position="180"/>
    </location>
</feature>
<evidence type="ECO:0000256" key="4">
    <source>
        <dbReference type="ARBA" id="ARBA00022989"/>
    </source>
</evidence>
<dbReference type="PANTHER" id="PTHR10283">
    <property type="entry name" value="SOLUTE CARRIER FAMILY 13 MEMBER"/>
    <property type="match status" value="1"/>
</dbReference>
<name>A0ABY8U7G4_TETOB</name>
<keyword evidence="9" id="KW-1185">Reference proteome</keyword>
<dbReference type="EMBL" id="CP126215">
    <property type="protein sequence ID" value="WIA17324.1"/>
    <property type="molecule type" value="Genomic_DNA"/>
</dbReference>
<feature type="transmembrane region" description="Helical" evidence="6">
    <location>
        <begin position="385"/>
        <end position="408"/>
    </location>
</feature>
<evidence type="ECO:0000313" key="8">
    <source>
        <dbReference type="EMBL" id="WIA17324.1"/>
    </source>
</evidence>
<protein>
    <recommendedName>
        <fullName evidence="7">Citrate transporter-like domain-containing protein</fullName>
    </recommendedName>
</protein>
<proteinExistence type="predicted"/>
<keyword evidence="4 6" id="KW-1133">Transmembrane helix</keyword>
<evidence type="ECO:0000256" key="3">
    <source>
        <dbReference type="ARBA" id="ARBA00022692"/>
    </source>
</evidence>
<feature type="domain" description="Citrate transporter-like" evidence="7">
    <location>
        <begin position="20"/>
        <end position="226"/>
    </location>
</feature>
<organism evidence="8 9">
    <name type="scientific">Tetradesmus obliquus</name>
    <name type="common">Green alga</name>
    <name type="synonym">Acutodesmus obliquus</name>
    <dbReference type="NCBI Taxonomy" id="3088"/>
    <lineage>
        <taxon>Eukaryota</taxon>
        <taxon>Viridiplantae</taxon>
        <taxon>Chlorophyta</taxon>
        <taxon>core chlorophytes</taxon>
        <taxon>Chlorophyceae</taxon>
        <taxon>CS clade</taxon>
        <taxon>Sphaeropleales</taxon>
        <taxon>Scenedesmaceae</taxon>
        <taxon>Tetradesmus</taxon>
    </lineage>
</organism>
<evidence type="ECO:0000256" key="2">
    <source>
        <dbReference type="ARBA" id="ARBA00022448"/>
    </source>
</evidence>
<dbReference type="CDD" id="cd01115">
    <property type="entry name" value="SLC13_permease"/>
    <property type="match status" value="1"/>
</dbReference>
<sequence length="410" mass="43650">MLRVLDDVAREPPARLTPKQAAPRVFHTMFSQTIMLLLGGFAIAAALSKHFIAKQLAVAILSRVGRKPHHVLLANMLVATFASMWISNVAAPVLCFSLVQPILRTLPTNHPFCKSLVLGIALASNLGGMTSPISSPQNIFAIERMSMGGSPPSWLQWFAIALPVSFLGNLLCWAIILAVYKPGQNIKEVRPLKQNEDPLNSTQIYTIIVSLATVIAWCCNSFLQEYTGEMGVLAIIPLVAFFGFGVLSKDDFNGFLWNVVMLAMGGLALGEAVQSSGLLATISNLISTLVGGQSLWAVLAIFCGLVLVGTTFISHTVGAMVILPIVQSVGDKMPGDHSKLLVMGAALMCSGAMGLPVSGFPNMNAVSLEDATGQNYIDTVDFLKVGVLGSIMAYAIIISIGYVLMLAVGF</sequence>
<comment type="subcellular location">
    <subcellularLocation>
        <location evidence="1">Membrane</location>
        <topology evidence="1">Multi-pass membrane protein</topology>
    </subcellularLocation>
</comment>
<reference evidence="8 9" key="1">
    <citation type="submission" date="2023-05" db="EMBL/GenBank/DDBJ databases">
        <title>A 100% complete, gapless, phased diploid assembly of the Scenedesmus obliquus UTEX 3031 genome.</title>
        <authorList>
            <person name="Biondi T.C."/>
            <person name="Hanschen E.R."/>
            <person name="Kwon T."/>
            <person name="Eng W."/>
            <person name="Kruse C.P.S."/>
            <person name="Koehler S.I."/>
            <person name="Kunde Y."/>
            <person name="Gleasner C.D."/>
            <person name="You Mak K.T."/>
            <person name="Polle J."/>
            <person name="Hovde B.T."/>
            <person name="Starkenburg S.R."/>
        </authorList>
    </citation>
    <scope>NUCLEOTIDE SEQUENCE [LARGE SCALE GENOMIC DNA]</scope>
    <source>
        <strain evidence="8 9">DOE0152z</strain>
    </source>
</reference>
<feature type="transmembrane region" description="Helical" evidence="6">
    <location>
        <begin position="295"/>
        <end position="326"/>
    </location>
</feature>
<feature type="transmembrane region" description="Helical" evidence="6">
    <location>
        <begin position="255"/>
        <end position="275"/>
    </location>
</feature>
<accession>A0ABY8U7G4</accession>
<evidence type="ECO:0000256" key="6">
    <source>
        <dbReference type="SAM" id="Phobius"/>
    </source>
</evidence>
<feature type="transmembrane region" description="Helical" evidence="6">
    <location>
        <begin position="34"/>
        <end position="52"/>
    </location>
</feature>
<dbReference type="PANTHER" id="PTHR10283:SF92">
    <property type="entry name" value="LOW-AFFINITY PHOSPHATE TRANSPORTER PHO91"/>
    <property type="match status" value="1"/>
</dbReference>
<feature type="transmembrane region" description="Helical" evidence="6">
    <location>
        <begin position="338"/>
        <end position="357"/>
    </location>
</feature>
<keyword evidence="3 6" id="KW-0812">Transmembrane</keyword>
<evidence type="ECO:0000313" key="9">
    <source>
        <dbReference type="Proteomes" id="UP001244341"/>
    </source>
</evidence>
<feature type="transmembrane region" description="Helical" evidence="6">
    <location>
        <begin position="201"/>
        <end position="224"/>
    </location>
</feature>
<dbReference type="Proteomes" id="UP001244341">
    <property type="component" value="Chromosome 8b"/>
</dbReference>
<feature type="domain" description="Citrate transporter-like" evidence="7">
    <location>
        <begin position="231"/>
        <end position="400"/>
    </location>
</feature>
<feature type="transmembrane region" description="Helical" evidence="6">
    <location>
        <begin position="111"/>
        <end position="134"/>
    </location>
</feature>
<evidence type="ECO:0000256" key="5">
    <source>
        <dbReference type="ARBA" id="ARBA00023136"/>
    </source>
</evidence>
<keyword evidence="2" id="KW-0813">Transport</keyword>
<keyword evidence="5 6" id="KW-0472">Membrane</keyword>
<feature type="transmembrane region" description="Helical" evidence="6">
    <location>
        <begin position="230"/>
        <end position="248"/>
    </location>
</feature>
<gene>
    <name evidence="8" type="ORF">OEZ85_014189</name>
</gene>
<evidence type="ECO:0000256" key="1">
    <source>
        <dbReference type="ARBA" id="ARBA00004141"/>
    </source>
</evidence>